<evidence type="ECO:0000259" key="3">
    <source>
        <dbReference type="PROSITE" id="PS01031"/>
    </source>
</evidence>
<gene>
    <name evidence="4" type="ORF">EV207_12716</name>
</gene>
<dbReference type="SUPFAM" id="SSF49764">
    <property type="entry name" value="HSP20-like chaperones"/>
    <property type="match status" value="1"/>
</dbReference>
<evidence type="ECO:0000256" key="2">
    <source>
        <dbReference type="RuleBase" id="RU003616"/>
    </source>
</evidence>
<name>A0A4R2NQG8_9BACL</name>
<sequence>MKETKFQDWKKSVSGFLGKEFWQDFQDVFMKEWPLVNVYESQNYLLCLIALPGLEKKEDVHIYVNHQSITLRGVINSEISGYQPVHEEFSNGRFERSIELPYPVHQVPSDASYKKGLLTLVLQRLQDREVSEVVVMDEDD</sequence>
<dbReference type="PROSITE" id="PS01031">
    <property type="entry name" value="SHSP"/>
    <property type="match status" value="1"/>
</dbReference>
<dbReference type="InterPro" id="IPR002068">
    <property type="entry name" value="A-crystallin/Hsp20_dom"/>
</dbReference>
<protein>
    <submittedName>
        <fullName evidence="4">HSP20 family protein</fullName>
    </submittedName>
</protein>
<evidence type="ECO:0000313" key="5">
    <source>
        <dbReference type="Proteomes" id="UP000295416"/>
    </source>
</evidence>
<organism evidence="4 5">
    <name type="scientific">Scopulibacillus darangshiensis</name>
    <dbReference type="NCBI Taxonomy" id="442528"/>
    <lineage>
        <taxon>Bacteria</taxon>
        <taxon>Bacillati</taxon>
        <taxon>Bacillota</taxon>
        <taxon>Bacilli</taxon>
        <taxon>Bacillales</taxon>
        <taxon>Sporolactobacillaceae</taxon>
        <taxon>Scopulibacillus</taxon>
    </lineage>
</organism>
<keyword evidence="5" id="KW-1185">Reference proteome</keyword>
<accession>A0A4R2NQG8</accession>
<proteinExistence type="inferred from homology"/>
<evidence type="ECO:0000256" key="1">
    <source>
        <dbReference type="PROSITE-ProRule" id="PRU00285"/>
    </source>
</evidence>
<comment type="similarity">
    <text evidence="1 2">Belongs to the small heat shock protein (HSP20) family.</text>
</comment>
<feature type="domain" description="SHSP" evidence="3">
    <location>
        <begin position="27"/>
        <end position="139"/>
    </location>
</feature>
<dbReference type="CDD" id="cd06464">
    <property type="entry name" value="ACD_sHsps-like"/>
    <property type="match status" value="1"/>
</dbReference>
<dbReference type="Proteomes" id="UP000295416">
    <property type="component" value="Unassembled WGS sequence"/>
</dbReference>
<dbReference type="InterPro" id="IPR008978">
    <property type="entry name" value="HSP20-like_chaperone"/>
</dbReference>
<comment type="caution">
    <text evidence="4">The sequence shown here is derived from an EMBL/GenBank/DDBJ whole genome shotgun (WGS) entry which is preliminary data.</text>
</comment>
<reference evidence="4 5" key="1">
    <citation type="submission" date="2019-03" db="EMBL/GenBank/DDBJ databases">
        <title>Genomic Encyclopedia of Type Strains, Phase IV (KMG-IV): sequencing the most valuable type-strain genomes for metagenomic binning, comparative biology and taxonomic classification.</title>
        <authorList>
            <person name="Goeker M."/>
        </authorList>
    </citation>
    <scope>NUCLEOTIDE SEQUENCE [LARGE SCALE GENOMIC DNA]</scope>
    <source>
        <strain evidence="4 5">DSM 19377</strain>
    </source>
</reference>
<dbReference type="AlphaFoldDB" id="A0A4R2NQG8"/>
<dbReference type="EMBL" id="SLXK01000027">
    <property type="protein sequence ID" value="TCP24093.1"/>
    <property type="molecule type" value="Genomic_DNA"/>
</dbReference>
<dbReference type="RefSeq" id="WP_165886972.1">
    <property type="nucleotide sequence ID" value="NZ_SLXK01000027.1"/>
</dbReference>
<evidence type="ECO:0000313" key="4">
    <source>
        <dbReference type="EMBL" id="TCP24093.1"/>
    </source>
</evidence>
<dbReference type="Gene3D" id="2.60.40.790">
    <property type="match status" value="1"/>
</dbReference>
<dbReference type="Pfam" id="PF00011">
    <property type="entry name" value="HSP20"/>
    <property type="match status" value="1"/>
</dbReference>